<dbReference type="AlphaFoldDB" id="D2RIA2"/>
<evidence type="ECO:0000313" key="7">
    <source>
        <dbReference type="EMBL" id="ADB58027.1"/>
    </source>
</evidence>
<feature type="transmembrane region" description="Helical" evidence="5">
    <location>
        <begin position="166"/>
        <end position="191"/>
    </location>
</feature>
<feature type="transmembrane region" description="Helical" evidence="5">
    <location>
        <begin position="304"/>
        <end position="326"/>
    </location>
</feature>
<reference evidence="7 8" key="1">
    <citation type="journal article" date="2010" name="Stand. Genomic Sci.">
        <title>Complete genome sequence of Archaeoglobus profundus type strain (AV18).</title>
        <authorList>
            <person name="von Jan M."/>
            <person name="Lapidus A."/>
            <person name="Del Rio T.G."/>
            <person name="Copeland A."/>
            <person name="Tice H."/>
            <person name="Cheng J.F."/>
            <person name="Lucas S."/>
            <person name="Chen F."/>
            <person name="Nolan M."/>
            <person name="Goodwin L."/>
            <person name="Han C."/>
            <person name="Pitluck S."/>
            <person name="Liolios K."/>
            <person name="Ivanova N."/>
            <person name="Mavromatis K."/>
            <person name="Ovchinnikova G."/>
            <person name="Chertkov O."/>
            <person name="Pati A."/>
            <person name="Chen A."/>
            <person name="Palaniappan K."/>
            <person name="Land M."/>
            <person name="Hauser L."/>
            <person name="Chang Y.J."/>
            <person name="Jeffries C.D."/>
            <person name="Saunders E."/>
            <person name="Brettin T."/>
            <person name="Detter J.C."/>
            <person name="Chain P."/>
            <person name="Eichinger K."/>
            <person name="Huber H."/>
            <person name="Spring S."/>
            <person name="Rohde M."/>
            <person name="Goker M."/>
            <person name="Wirth R."/>
            <person name="Woyke T."/>
            <person name="Bristow J."/>
            <person name="Eisen J.A."/>
            <person name="Markowitz V."/>
            <person name="Hugenholtz P."/>
            <person name="Kyrpides N.C."/>
            <person name="Klenk H.P."/>
        </authorList>
    </citation>
    <scope>NUCLEOTIDE SEQUENCE [LARGE SCALE GENOMIC DNA]</scope>
    <source>
        <strain evidence="8">DSM 5631 / JCM 9629 / NBRC 100127 / Av18</strain>
    </source>
</reference>
<feature type="transmembrane region" description="Helical" evidence="5">
    <location>
        <begin position="211"/>
        <end position="234"/>
    </location>
</feature>
<dbReference type="Proteomes" id="UP000001901">
    <property type="component" value="Chromosome"/>
</dbReference>
<keyword evidence="8" id="KW-1185">Reference proteome</keyword>
<dbReference type="KEGG" id="apo:Arcpr_0966"/>
<comment type="subcellular location">
    <subcellularLocation>
        <location evidence="1">Membrane</location>
        <topology evidence="1">Multi-pass membrane protein</topology>
    </subcellularLocation>
</comment>
<evidence type="ECO:0000313" key="8">
    <source>
        <dbReference type="Proteomes" id="UP000001901"/>
    </source>
</evidence>
<dbReference type="HOGENOM" id="CLU_066801_0_0_2"/>
<dbReference type="PaxDb" id="572546-Arcpr_0966"/>
<gene>
    <name evidence="7" type="ordered locus">Arcpr_0966</name>
</gene>
<dbReference type="Pfam" id="PF12698">
    <property type="entry name" value="ABC2_membrane_3"/>
    <property type="match status" value="1"/>
</dbReference>
<dbReference type="InterPro" id="IPR013525">
    <property type="entry name" value="ABC2_TM"/>
</dbReference>
<dbReference type="STRING" id="572546.Arcpr_0966"/>
<evidence type="ECO:0000259" key="6">
    <source>
        <dbReference type="Pfam" id="PF12698"/>
    </source>
</evidence>
<feature type="transmembrane region" description="Helical" evidence="5">
    <location>
        <begin position="275"/>
        <end position="292"/>
    </location>
</feature>
<keyword evidence="4 5" id="KW-0472">Membrane</keyword>
<accession>D2RIA2</accession>
<feature type="domain" description="ABC-2 type transporter transmembrane" evidence="6">
    <location>
        <begin position="69"/>
        <end position="307"/>
    </location>
</feature>
<feature type="transmembrane region" description="Helical" evidence="5">
    <location>
        <begin position="240"/>
        <end position="263"/>
    </location>
</feature>
<dbReference type="eggNOG" id="arCOG01470">
    <property type="taxonomic scope" value="Archaea"/>
</dbReference>
<dbReference type="EMBL" id="CP001857">
    <property type="protein sequence ID" value="ADB58027.1"/>
    <property type="molecule type" value="Genomic_DNA"/>
</dbReference>
<evidence type="ECO:0000256" key="3">
    <source>
        <dbReference type="ARBA" id="ARBA00022989"/>
    </source>
</evidence>
<keyword evidence="3 5" id="KW-1133">Transmembrane helix</keyword>
<evidence type="ECO:0000256" key="5">
    <source>
        <dbReference type="SAM" id="Phobius"/>
    </source>
</evidence>
<keyword evidence="2 5" id="KW-0812">Transmembrane</keyword>
<name>D2RIA2_ARCPA</name>
<evidence type="ECO:0000256" key="2">
    <source>
        <dbReference type="ARBA" id="ARBA00022692"/>
    </source>
</evidence>
<evidence type="ECO:0000256" key="4">
    <source>
        <dbReference type="ARBA" id="ARBA00023136"/>
    </source>
</evidence>
<organism evidence="7 8">
    <name type="scientific">Archaeoglobus profundus (strain DSM 5631 / JCM 9629 / NBRC 100127 / Av18)</name>
    <dbReference type="NCBI Taxonomy" id="572546"/>
    <lineage>
        <taxon>Archaea</taxon>
        <taxon>Methanobacteriati</taxon>
        <taxon>Methanobacteriota</taxon>
        <taxon>Archaeoglobi</taxon>
        <taxon>Archaeoglobales</taxon>
        <taxon>Archaeoglobaceae</taxon>
        <taxon>Archaeoglobus</taxon>
    </lineage>
</organism>
<dbReference type="GeneID" id="8739634"/>
<sequence length="337" mass="36869">MDALNIAKKDLRALAKERTVLVAVLLLISLSSLSQIVAMGLTILYSPSSSANIKIGLVGSAPIFERIAHPVKFDSLEEALASLKVGEVDAIIVLNESLKEINYVDVYIPKEDVKAVKVIPALRKILMDYQDTLRAYRGIPILKVGTYDLSGKPVDVPEGISIQFRFMYTALIPLIVVLTSIILGVYIIDILYEELGCLEVLLCCVRLRDVILAKILAVTFVSAALTATWLLGLIANGVSINVPLTVISSYITYILSVSVAMIVFRFSRNREEAQLIYSLIFIPLILSLLTFSPSPLSLIVKSSLSIFDLAIVAFLAIDLILITLAIKLAEFAMSKNL</sequence>
<protein>
    <recommendedName>
        <fullName evidence="6">ABC-2 type transporter transmembrane domain-containing protein</fullName>
    </recommendedName>
</protein>
<dbReference type="RefSeq" id="WP_012940363.1">
    <property type="nucleotide sequence ID" value="NC_013741.1"/>
</dbReference>
<evidence type="ECO:0000256" key="1">
    <source>
        <dbReference type="ARBA" id="ARBA00004141"/>
    </source>
</evidence>
<proteinExistence type="predicted"/>
<feature type="transmembrane region" description="Helical" evidence="5">
    <location>
        <begin position="20"/>
        <end position="45"/>
    </location>
</feature>